<reference evidence="5" key="1">
    <citation type="submission" date="2014-02" db="EMBL/GenBank/DDBJ databases">
        <title>Expanding our view of genomic diversity in Candidatus Accumulibacter clades.</title>
        <authorList>
            <person name="Skennerton C.T."/>
            <person name="Barr J.J."/>
            <person name="Slater F.R."/>
            <person name="Bond P.L."/>
            <person name="Tyson G.W."/>
        </authorList>
    </citation>
    <scope>NUCLEOTIDE SEQUENCE [LARGE SCALE GENOMIC DNA]</scope>
</reference>
<dbReference type="SUPFAM" id="SSF103088">
    <property type="entry name" value="OmpA-like"/>
    <property type="match status" value="1"/>
</dbReference>
<dbReference type="InterPro" id="IPR038522">
    <property type="entry name" value="T4/T6SS_DotU_sf"/>
</dbReference>
<feature type="region of interest" description="Disordered" evidence="2">
    <location>
        <begin position="396"/>
        <end position="421"/>
    </location>
</feature>
<dbReference type="InterPro" id="IPR017732">
    <property type="entry name" value="T4/T6SS_DotU"/>
</dbReference>
<evidence type="ECO:0000256" key="3">
    <source>
        <dbReference type="SAM" id="Phobius"/>
    </source>
</evidence>
<dbReference type="Pfam" id="PF09850">
    <property type="entry name" value="DotU"/>
    <property type="match status" value="1"/>
</dbReference>
<dbReference type="NCBIfam" id="TIGR03349">
    <property type="entry name" value="IV_VI_DotU"/>
    <property type="match status" value="1"/>
</dbReference>
<feature type="transmembrane region" description="Helical" evidence="3">
    <location>
        <begin position="238"/>
        <end position="260"/>
    </location>
</feature>
<dbReference type="AlphaFoldDB" id="A0A011MHP9"/>
<keyword evidence="3" id="KW-0812">Transmembrane</keyword>
<dbReference type="Gene3D" id="1.25.40.590">
    <property type="entry name" value="Type IV / VI secretion system, DotU"/>
    <property type="match status" value="1"/>
</dbReference>
<sequence>MVHDDPFLPPSDKTLLVPSPGARSSRPAAASSSEGSPAGSRFERVELSSLDWNTGLNPLVAAANPLLNLAPQLRQVHHADPGGLREALARAVSIFERQAKERGVLHEQVMAGRYALCTFLDEAAANTPWGEKVWAQRSLLVQFHGEAWGGEKFFELLGRVAQQPGTHRDLLELFYLILSLGFEGRYRVLQNGHAQLASIRERLAQMLLKERGEISRELSPAWQSTAGATRPLRENLPLWAVAALSTLVLALLYLLASFALNRHSDPAFSAILALKAGAPPAAASPQPPPAKAPARLAHFLVSDIEAGRVIVRDLPDHSIVLAQGDGLFEAGSATLSPTFTQLLARVGDAIRQVQGSVLVKGHTDNRPIRSARFPSNWHLSQARADAVAATLSPHLGARPAIRTEGRAETDPVTSNDTAEGRARNRRVEIIVYPAAPGPDVNAAASTRGDR</sequence>
<dbReference type="Gene3D" id="3.30.1330.60">
    <property type="entry name" value="OmpA-like domain"/>
    <property type="match status" value="1"/>
</dbReference>
<proteinExistence type="predicted"/>
<comment type="caution">
    <text evidence="5">The sequence shown here is derived from an EMBL/GenBank/DDBJ whole genome shotgun (WGS) entry which is preliminary data.</text>
</comment>
<keyword evidence="6" id="KW-1185">Reference proteome</keyword>
<dbReference type="PATRIC" id="fig|1454001.3.peg.624"/>
<dbReference type="GO" id="GO:0016020">
    <property type="term" value="C:membrane"/>
    <property type="evidence" value="ECO:0007669"/>
    <property type="project" value="UniProtKB-UniRule"/>
</dbReference>
<keyword evidence="1 3" id="KW-0472">Membrane</keyword>
<protein>
    <submittedName>
        <fullName evidence="5">Inner membrane lipoprotein YiaD</fullName>
    </submittedName>
</protein>
<dbReference type="InterPro" id="IPR006665">
    <property type="entry name" value="OmpA-like"/>
</dbReference>
<dbReference type="Pfam" id="PF00691">
    <property type="entry name" value="OmpA"/>
    <property type="match status" value="1"/>
</dbReference>
<dbReference type="Proteomes" id="UP000020218">
    <property type="component" value="Unassembled WGS sequence"/>
</dbReference>
<evidence type="ECO:0000313" key="5">
    <source>
        <dbReference type="EMBL" id="EXI69433.1"/>
    </source>
</evidence>
<keyword evidence="5" id="KW-0449">Lipoprotein</keyword>
<dbReference type="PANTHER" id="PTHR38033">
    <property type="entry name" value="MEMBRANE PROTEIN-RELATED"/>
    <property type="match status" value="1"/>
</dbReference>
<feature type="compositionally biased region" description="Low complexity" evidence="2">
    <location>
        <begin position="18"/>
        <end position="40"/>
    </location>
</feature>
<dbReference type="STRING" id="1454001.AW08_00645"/>
<feature type="domain" description="OmpA-like" evidence="4">
    <location>
        <begin position="315"/>
        <end position="435"/>
    </location>
</feature>
<keyword evidence="3" id="KW-1133">Transmembrane helix</keyword>
<dbReference type="PROSITE" id="PS51123">
    <property type="entry name" value="OMPA_2"/>
    <property type="match status" value="1"/>
</dbReference>
<dbReference type="NCBIfam" id="TIGR03350">
    <property type="entry name" value="type_VI_ompA"/>
    <property type="match status" value="1"/>
</dbReference>
<gene>
    <name evidence="5" type="primary">yiaD_1</name>
    <name evidence="5" type="ORF">AW08_00645</name>
</gene>
<dbReference type="PANTHER" id="PTHR38033:SF1">
    <property type="entry name" value="DOTU FAMILY TYPE IV_VI SECRETION SYSTEM PROTEIN"/>
    <property type="match status" value="1"/>
</dbReference>
<name>A0A011MHP9_9PROT</name>
<evidence type="ECO:0000256" key="2">
    <source>
        <dbReference type="SAM" id="MobiDB-lite"/>
    </source>
</evidence>
<dbReference type="EMBL" id="JFAX01000002">
    <property type="protein sequence ID" value="EXI69433.1"/>
    <property type="molecule type" value="Genomic_DNA"/>
</dbReference>
<dbReference type="InterPro" id="IPR017733">
    <property type="entry name" value="OmpA-like_dom_proteobacteria"/>
</dbReference>
<feature type="region of interest" description="Disordered" evidence="2">
    <location>
        <begin position="1"/>
        <end position="40"/>
    </location>
</feature>
<evidence type="ECO:0000256" key="1">
    <source>
        <dbReference type="PROSITE-ProRule" id="PRU00473"/>
    </source>
</evidence>
<dbReference type="InterPro" id="IPR036737">
    <property type="entry name" value="OmpA-like_sf"/>
</dbReference>
<evidence type="ECO:0000259" key="4">
    <source>
        <dbReference type="PROSITE" id="PS51123"/>
    </source>
</evidence>
<dbReference type="CDD" id="cd07185">
    <property type="entry name" value="OmpA_C-like"/>
    <property type="match status" value="1"/>
</dbReference>
<accession>A0A011MHP9</accession>
<evidence type="ECO:0000313" key="6">
    <source>
        <dbReference type="Proteomes" id="UP000020218"/>
    </source>
</evidence>
<dbReference type="NCBIfam" id="NF038228">
    <property type="entry name" value="IcmH_DotU_IVB"/>
    <property type="match status" value="1"/>
</dbReference>
<organism evidence="5 6">
    <name type="scientific">Candidatus Accumulibacter adjunctus</name>
    <dbReference type="NCBI Taxonomy" id="1454001"/>
    <lineage>
        <taxon>Bacteria</taxon>
        <taxon>Pseudomonadati</taxon>
        <taxon>Pseudomonadota</taxon>
        <taxon>Betaproteobacteria</taxon>
        <taxon>Candidatus Accumulibacter</taxon>
    </lineage>
</organism>
<dbReference type="NCBIfam" id="NF005444">
    <property type="entry name" value="PRK07033.1"/>
    <property type="match status" value="1"/>
</dbReference>